<protein>
    <submittedName>
        <fullName evidence="1">Uncharacterized protein</fullName>
    </submittedName>
</protein>
<dbReference type="AlphaFoldDB" id="X1SDL6"/>
<proteinExistence type="predicted"/>
<reference evidence="1" key="1">
    <citation type="journal article" date="2014" name="Front. Microbiol.">
        <title>High frequency of phylogenetically diverse reductive dehalogenase-homologous genes in deep subseafloor sedimentary metagenomes.</title>
        <authorList>
            <person name="Kawai M."/>
            <person name="Futagami T."/>
            <person name="Toyoda A."/>
            <person name="Takaki Y."/>
            <person name="Nishi S."/>
            <person name="Hori S."/>
            <person name="Arai W."/>
            <person name="Tsubouchi T."/>
            <person name="Morono Y."/>
            <person name="Uchiyama I."/>
            <person name="Ito T."/>
            <person name="Fujiyama A."/>
            <person name="Inagaki F."/>
            <person name="Takami H."/>
        </authorList>
    </citation>
    <scope>NUCLEOTIDE SEQUENCE</scope>
    <source>
        <strain evidence="1">Expedition CK06-06</strain>
    </source>
</reference>
<evidence type="ECO:0000313" key="1">
    <source>
        <dbReference type="EMBL" id="GAI91043.1"/>
    </source>
</evidence>
<feature type="non-terminal residue" evidence="1">
    <location>
        <position position="1"/>
    </location>
</feature>
<organism evidence="1">
    <name type="scientific">marine sediment metagenome</name>
    <dbReference type="NCBI Taxonomy" id="412755"/>
    <lineage>
        <taxon>unclassified sequences</taxon>
        <taxon>metagenomes</taxon>
        <taxon>ecological metagenomes</taxon>
    </lineage>
</organism>
<comment type="caution">
    <text evidence="1">The sequence shown here is derived from an EMBL/GenBank/DDBJ whole genome shotgun (WGS) entry which is preliminary data.</text>
</comment>
<gene>
    <name evidence="1" type="ORF">S12H4_26616</name>
</gene>
<dbReference type="EMBL" id="BARW01015124">
    <property type="protein sequence ID" value="GAI91043.1"/>
    <property type="molecule type" value="Genomic_DNA"/>
</dbReference>
<name>X1SDL6_9ZZZZ</name>
<sequence>LKEVGIIEKAVAAQMDEAKITANGYSVYMCLRVSSRLLYEMDVKTFHKILEYRIKMERPK</sequence>
<accession>X1SDL6</accession>